<evidence type="ECO:0000256" key="1">
    <source>
        <dbReference type="SAM" id="MobiDB-lite"/>
    </source>
</evidence>
<comment type="caution">
    <text evidence="3">The sequence shown here is derived from an EMBL/GenBank/DDBJ whole genome shotgun (WGS) entry which is preliminary data.</text>
</comment>
<proteinExistence type="predicted"/>
<dbReference type="InterPro" id="IPR025668">
    <property type="entry name" value="Tnp_DDE_dom"/>
</dbReference>
<dbReference type="Pfam" id="PF13737">
    <property type="entry name" value="DDE_Tnp_1_5"/>
    <property type="match status" value="1"/>
</dbReference>
<feature type="region of interest" description="Disordered" evidence="1">
    <location>
        <begin position="142"/>
        <end position="162"/>
    </location>
</feature>
<evidence type="ECO:0000259" key="2">
    <source>
        <dbReference type="Pfam" id="PF13737"/>
    </source>
</evidence>
<sequence length="162" mass="18034">GDVTVWLSEDAMAGWSSPPSRKRGAQRQYSDLAIEACLTLRVVFGLALRQTQGFVRSLLRLMRIDLPVPDFSTLYRRAPSLNIAPGRKPTGGPITLIVDNEPCRAIGSSDHGEWASDPWRSGLDGREARAAEVAENMAQTSYWSRPGERSHRHLKPDHRACR</sequence>
<organism evidence="3 4">
    <name type="scientific">Palleronia caenipelagi</name>
    <dbReference type="NCBI Taxonomy" id="2489174"/>
    <lineage>
        <taxon>Bacteria</taxon>
        <taxon>Pseudomonadati</taxon>
        <taxon>Pseudomonadota</taxon>
        <taxon>Alphaproteobacteria</taxon>
        <taxon>Rhodobacterales</taxon>
        <taxon>Roseobacteraceae</taxon>
        <taxon>Palleronia</taxon>
    </lineage>
</organism>
<evidence type="ECO:0000313" key="4">
    <source>
        <dbReference type="Proteomes" id="UP000318590"/>
    </source>
</evidence>
<feature type="domain" description="Transposase DDE" evidence="2">
    <location>
        <begin position="1"/>
        <end position="100"/>
    </location>
</feature>
<keyword evidence="4" id="KW-1185">Reference proteome</keyword>
<dbReference type="AlphaFoldDB" id="A0A547PHA2"/>
<feature type="non-terminal residue" evidence="3">
    <location>
        <position position="1"/>
    </location>
</feature>
<reference evidence="3 4" key="1">
    <citation type="submission" date="2019-06" db="EMBL/GenBank/DDBJ databases">
        <title>Paenimaribius caenipelagi gen. nov., sp. nov., isolated from a tidal flat.</title>
        <authorList>
            <person name="Yoon J.-H."/>
        </authorList>
    </citation>
    <scope>NUCLEOTIDE SEQUENCE [LARGE SCALE GENOMIC DNA]</scope>
    <source>
        <strain evidence="3 4">JBTF-M29</strain>
    </source>
</reference>
<name>A0A547PHA2_9RHOB</name>
<dbReference type="Proteomes" id="UP000318590">
    <property type="component" value="Unassembled WGS sequence"/>
</dbReference>
<accession>A0A547PHA2</accession>
<evidence type="ECO:0000313" key="3">
    <source>
        <dbReference type="EMBL" id="TRD13510.1"/>
    </source>
</evidence>
<gene>
    <name evidence="3" type="ORF">FEV53_20265</name>
</gene>
<dbReference type="EMBL" id="VFSV01000132">
    <property type="protein sequence ID" value="TRD13510.1"/>
    <property type="molecule type" value="Genomic_DNA"/>
</dbReference>
<protein>
    <recommendedName>
        <fullName evidence="2">Transposase DDE domain-containing protein</fullName>
    </recommendedName>
</protein>